<dbReference type="EMBL" id="ML976614">
    <property type="protein sequence ID" value="KAF1851629.1"/>
    <property type="molecule type" value="Genomic_DNA"/>
</dbReference>
<dbReference type="InterPro" id="IPR036259">
    <property type="entry name" value="MFS_trans_sf"/>
</dbReference>
<dbReference type="InterPro" id="IPR050327">
    <property type="entry name" value="Proton-linked_MCT"/>
</dbReference>
<protein>
    <submittedName>
        <fullName evidence="5">MFS general substrate transporter</fullName>
    </submittedName>
</protein>
<dbReference type="GO" id="GO:0016020">
    <property type="term" value="C:membrane"/>
    <property type="evidence" value="ECO:0007669"/>
    <property type="project" value="UniProtKB-SubCell"/>
</dbReference>
<proteinExistence type="inferred from homology"/>
<comment type="similarity">
    <text evidence="2">Belongs to the major facilitator superfamily. Monocarboxylate porter (TC 2.A.1.13) family.</text>
</comment>
<dbReference type="GeneID" id="63845212"/>
<feature type="transmembrane region" description="Helical" evidence="3">
    <location>
        <begin position="74"/>
        <end position="93"/>
    </location>
</feature>
<feature type="transmembrane region" description="Helical" evidence="3">
    <location>
        <begin position="304"/>
        <end position="323"/>
    </location>
</feature>
<dbReference type="PANTHER" id="PTHR11360">
    <property type="entry name" value="MONOCARBOXYLATE TRANSPORTER"/>
    <property type="match status" value="1"/>
</dbReference>
<keyword evidence="6" id="KW-1185">Reference proteome</keyword>
<gene>
    <name evidence="5" type="ORF">K460DRAFT_274444</name>
</gene>
<feature type="transmembrane region" description="Helical" evidence="3">
    <location>
        <begin position="105"/>
        <end position="122"/>
    </location>
</feature>
<evidence type="ECO:0000256" key="3">
    <source>
        <dbReference type="SAM" id="Phobius"/>
    </source>
</evidence>
<dbReference type="InterPro" id="IPR011701">
    <property type="entry name" value="MFS"/>
</dbReference>
<evidence type="ECO:0000259" key="4">
    <source>
        <dbReference type="PROSITE" id="PS50850"/>
    </source>
</evidence>
<dbReference type="InterPro" id="IPR020846">
    <property type="entry name" value="MFS_dom"/>
</dbReference>
<accession>A0A9P4LF21</accession>
<feature type="transmembrane region" description="Helical" evidence="3">
    <location>
        <begin position="163"/>
        <end position="183"/>
    </location>
</feature>
<feature type="transmembrane region" description="Helical" evidence="3">
    <location>
        <begin position="34"/>
        <end position="54"/>
    </location>
</feature>
<feature type="domain" description="Major facilitator superfamily (MFS) profile" evidence="4">
    <location>
        <begin position="197"/>
        <end position="437"/>
    </location>
</feature>
<dbReference type="Gene3D" id="1.20.1250.20">
    <property type="entry name" value="MFS general substrate transporter like domains"/>
    <property type="match status" value="2"/>
</dbReference>
<feature type="transmembrane region" description="Helical" evidence="3">
    <location>
        <begin position="239"/>
        <end position="265"/>
    </location>
</feature>
<feature type="transmembrane region" description="Helical" evidence="3">
    <location>
        <begin position="402"/>
        <end position="424"/>
    </location>
</feature>
<dbReference type="RefSeq" id="XP_040794192.1">
    <property type="nucleotide sequence ID" value="XM_040927959.1"/>
</dbReference>
<comment type="caution">
    <text evidence="5">The sequence shown here is derived from an EMBL/GenBank/DDBJ whole genome shotgun (WGS) entry which is preliminary data.</text>
</comment>
<keyword evidence="3" id="KW-0812">Transmembrane</keyword>
<feature type="transmembrane region" description="Helical" evidence="3">
    <location>
        <begin position="195"/>
        <end position="219"/>
    </location>
</feature>
<evidence type="ECO:0000256" key="2">
    <source>
        <dbReference type="ARBA" id="ARBA00006727"/>
    </source>
</evidence>
<keyword evidence="3" id="KW-1133">Transmembrane helix</keyword>
<dbReference type="SUPFAM" id="SSF103473">
    <property type="entry name" value="MFS general substrate transporter"/>
    <property type="match status" value="1"/>
</dbReference>
<feature type="transmembrane region" description="Helical" evidence="3">
    <location>
        <begin position="373"/>
        <end position="396"/>
    </location>
</feature>
<dbReference type="PANTHER" id="PTHR11360:SF177">
    <property type="entry name" value="RIBOFLAVIN TRANSPORTER MCH5"/>
    <property type="match status" value="1"/>
</dbReference>
<comment type="subcellular location">
    <subcellularLocation>
        <location evidence="1">Membrane</location>
        <topology evidence="1">Multi-pass membrane protein</topology>
    </subcellularLocation>
</comment>
<feature type="transmembrane region" description="Helical" evidence="3">
    <location>
        <begin position="335"/>
        <end position="361"/>
    </location>
</feature>
<evidence type="ECO:0000256" key="1">
    <source>
        <dbReference type="ARBA" id="ARBA00004141"/>
    </source>
</evidence>
<keyword evidence="3" id="KW-0472">Membrane</keyword>
<reference evidence="5" key="1">
    <citation type="submission" date="2020-01" db="EMBL/GenBank/DDBJ databases">
        <authorList>
            <consortium name="DOE Joint Genome Institute"/>
            <person name="Haridas S."/>
            <person name="Albert R."/>
            <person name="Binder M."/>
            <person name="Bloem J."/>
            <person name="Labutti K."/>
            <person name="Salamov A."/>
            <person name="Andreopoulos B."/>
            <person name="Baker S.E."/>
            <person name="Barry K."/>
            <person name="Bills G."/>
            <person name="Bluhm B.H."/>
            <person name="Cannon C."/>
            <person name="Castanera R."/>
            <person name="Culley D.E."/>
            <person name="Daum C."/>
            <person name="Ezra D."/>
            <person name="Gonzalez J.B."/>
            <person name="Henrissat B."/>
            <person name="Kuo A."/>
            <person name="Liang C."/>
            <person name="Lipzen A."/>
            <person name="Lutzoni F."/>
            <person name="Magnuson J."/>
            <person name="Mondo S."/>
            <person name="Nolan M."/>
            <person name="Ohm R."/>
            <person name="Pangilinan J."/>
            <person name="Park H.-J."/>
            <person name="Ramirez L."/>
            <person name="Alfaro M."/>
            <person name="Sun H."/>
            <person name="Tritt A."/>
            <person name="Yoshinaga Y."/>
            <person name="Zwiers L.-H."/>
            <person name="Turgeon B.G."/>
            <person name="Goodwin S.B."/>
            <person name="Spatafora J.W."/>
            <person name="Crous P.W."/>
            <person name="Grigoriev I.V."/>
        </authorList>
    </citation>
    <scope>NUCLEOTIDE SEQUENCE</scope>
    <source>
        <strain evidence="5">CBS 394.84</strain>
    </source>
</reference>
<evidence type="ECO:0000313" key="6">
    <source>
        <dbReference type="Proteomes" id="UP000800039"/>
    </source>
</evidence>
<feature type="transmembrane region" description="Helical" evidence="3">
    <location>
        <begin position="128"/>
        <end position="151"/>
    </location>
</feature>
<sequence length="437" mass="46638">MLEKDAAHPAVEAEAPTDAEGFVVQQEECPEGGIAAWLVVAGGFCGIFVAFGLMNSVGVFQAYLSTHQLSSYSAGTISWIFSMYIFLALFSSLQAGPIFDAKGPRWMVFCGSIASTTGLFLFSVCKEYYQFFLVLGLIVGPATAFIFTPCIGAIGHFFLIKRGMATGIAISGGSIGGVVIPLMMKPLFASVGFGWSIRILAFLFLFLNVICVTLVRSRLPPKGPSSMLPDLTFLRDTDLTLLIAGMFFLDWALFIPLTFLTSYALSTDGAIKEGPSYQLNAIINGASFFGRLIPGYISDHMGRFNTILVTVALCALSNIGIWLPATLLPSSSSAIAPLVILFATIFGFASGSNLSLAPVCVGQLCKTGEFGRYLATSYTIVGFAALTGAPIAGALLKACGGRYWGMALLTGSFYVASFVFFLVVRIRRVGWGLNVVF</sequence>
<dbReference type="GO" id="GO:0022857">
    <property type="term" value="F:transmembrane transporter activity"/>
    <property type="evidence" value="ECO:0007669"/>
    <property type="project" value="InterPro"/>
</dbReference>
<dbReference type="AlphaFoldDB" id="A0A9P4LF21"/>
<dbReference type="Proteomes" id="UP000800039">
    <property type="component" value="Unassembled WGS sequence"/>
</dbReference>
<dbReference type="Pfam" id="PF07690">
    <property type="entry name" value="MFS_1"/>
    <property type="match status" value="1"/>
</dbReference>
<name>A0A9P4LF21_9PLEO</name>
<dbReference type="PROSITE" id="PS50850">
    <property type="entry name" value="MFS"/>
    <property type="match status" value="1"/>
</dbReference>
<dbReference type="OrthoDB" id="410267at2759"/>
<evidence type="ECO:0000313" key="5">
    <source>
        <dbReference type="EMBL" id="KAF1851629.1"/>
    </source>
</evidence>
<organism evidence="5 6">
    <name type="scientific">Cucurbitaria berberidis CBS 394.84</name>
    <dbReference type="NCBI Taxonomy" id="1168544"/>
    <lineage>
        <taxon>Eukaryota</taxon>
        <taxon>Fungi</taxon>
        <taxon>Dikarya</taxon>
        <taxon>Ascomycota</taxon>
        <taxon>Pezizomycotina</taxon>
        <taxon>Dothideomycetes</taxon>
        <taxon>Pleosporomycetidae</taxon>
        <taxon>Pleosporales</taxon>
        <taxon>Pleosporineae</taxon>
        <taxon>Cucurbitariaceae</taxon>
        <taxon>Cucurbitaria</taxon>
    </lineage>
</organism>